<accession>A0A1S7LDF7</accession>
<dbReference type="PIRSF" id="PIRSF037676">
    <property type="entry name" value="DUF683"/>
    <property type="match status" value="1"/>
</dbReference>
<comment type="similarity">
    <text evidence="2">Belongs to the UPF0437 family.</text>
</comment>
<gene>
    <name evidence="3" type="ORF">MAGMO_0376</name>
</gene>
<dbReference type="Pfam" id="PF05082">
    <property type="entry name" value="Rop-like"/>
    <property type="match status" value="1"/>
</dbReference>
<dbReference type="InterPro" id="IPR007774">
    <property type="entry name" value="Put_N_fixation"/>
</dbReference>
<evidence type="ECO:0000256" key="1">
    <source>
        <dbReference type="ARBA" id="ARBA00023231"/>
    </source>
</evidence>
<protein>
    <submittedName>
        <fullName evidence="3">Uncharacterized protein</fullName>
    </submittedName>
</protein>
<dbReference type="EMBL" id="LO017727">
    <property type="protein sequence ID" value="CRH04588.1"/>
    <property type="molecule type" value="Genomic_DNA"/>
</dbReference>
<sequence>MSEETKELKKKLAKLKRIASETAGEIHDIVEDTLWNEYDRLPELSSTLVSQCQAAKAFQQENGL</sequence>
<dbReference type="Gene3D" id="1.10.287.660">
    <property type="entry name" value="Helix hairpin bin"/>
    <property type="match status" value="1"/>
</dbReference>
<dbReference type="AlphaFoldDB" id="A0A1S7LDF7"/>
<reference evidence="3" key="1">
    <citation type="submission" date="2015-04" db="EMBL/GenBank/DDBJ databases">
        <authorList>
            <person name="Syromyatnikov M.Y."/>
            <person name="Popov V.N."/>
        </authorList>
    </citation>
    <scope>NUCLEOTIDE SEQUENCE</scope>
    <source>
        <strain evidence="3">MO-1</strain>
    </source>
</reference>
<name>A0A1S7LDF7_MAGMO</name>
<keyword evidence="1" id="KW-0535">Nitrogen fixation</keyword>
<evidence type="ECO:0000256" key="2">
    <source>
        <dbReference type="ARBA" id="ARBA00044954"/>
    </source>
</evidence>
<evidence type="ECO:0000313" key="3">
    <source>
        <dbReference type="EMBL" id="CRH04588.1"/>
    </source>
</evidence>
<dbReference type="InterPro" id="IPR029012">
    <property type="entry name" value="Helix_hairpin_bin_sf"/>
</dbReference>
<proteinExistence type="inferred from homology"/>
<organism evidence="3">
    <name type="scientific">Magnetococcus massalia (strain MO-1)</name>
    <dbReference type="NCBI Taxonomy" id="451514"/>
    <lineage>
        <taxon>Bacteria</taxon>
        <taxon>Pseudomonadati</taxon>
        <taxon>Pseudomonadota</taxon>
        <taxon>Magnetococcia</taxon>
        <taxon>Magnetococcales</taxon>
        <taxon>Magnetococcaceae</taxon>
        <taxon>Magnetococcus</taxon>
    </lineage>
</organism>